<keyword evidence="4" id="KW-1185">Reference proteome</keyword>
<accession>A0A9E7ED23</accession>
<feature type="compositionally biased region" description="Low complexity" evidence="1">
    <location>
        <begin position="64"/>
        <end position="79"/>
    </location>
</feature>
<feature type="compositionally biased region" description="Basic and acidic residues" evidence="1">
    <location>
        <begin position="355"/>
        <end position="413"/>
    </location>
</feature>
<dbReference type="PANTHER" id="PTHR31099">
    <property type="entry name" value="OS06G0165300 PROTEIN"/>
    <property type="match status" value="1"/>
</dbReference>
<organism evidence="3 4">
    <name type="scientific">Musa troglodytarum</name>
    <name type="common">fe'i banana</name>
    <dbReference type="NCBI Taxonomy" id="320322"/>
    <lineage>
        <taxon>Eukaryota</taxon>
        <taxon>Viridiplantae</taxon>
        <taxon>Streptophyta</taxon>
        <taxon>Embryophyta</taxon>
        <taxon>Tracheophyta</taxon>
        <taxon>Spermatophyta</taxon>
        <taxon>Magnoliopsida</taxon>
        <taxon>Liliopsida</taxon>
        <taxon>Zingiberales</taxon>
        <taxon>Musaceae</taxon>
        <taxon>Musa</taxon>
    </lineage>
</organism>
<dbReference type="Pfam" id="PF04195">
    <property type="entry name" value="Transposase_28"/>
    <property type="match status" value="1"/>
</dbReference>
<dbReference type="PANTHER" id="PTHR31099:SF28">
    <property type="entry name" value="F5J5.12"/>
    <property type="match status" value="1"/>
</dbReference>
<feature type="region of interest" description="Disordered" evidence="1">
    <location>
        <begin position="635"/>
        <end position="656"/>
    </location>
</feature>
<sequence length="1280" mass="140064">MTTAYFFGEDCRSLPFAKLSNTTDLEGPVGLFTDCKYLRVVSSFMMWATLCLFTVTRGPRRDPAGSSRCSSPAARSSDAGIETCSRAGRMLRPTPPTPKSVLARRPEFPRENCGVFESTHLSECFCVEQVFRGERSLLPVFLPPFLSGRTEDCSLCLREACGHDLAVGAVVKLVAGIMERRRGDDVIREYDRRPGPLLRDNLEGVARKNMDGGSRRRSRPGKPIIEEARDLAADLLHSHRTVVRDIVLSRSRPRMPMIEPSLKIMDGTVETSDPHLPSRVRNRSETADTMYRTTFGVKRRLGSTGRPSLGTRKTMIAELPFGMCVWPSCRSGPKKRVSRCSGCGSRGAIPIAKAGRPEVGDKGRGHARHERRDKTRYPLPADVRKPGLRRTETRGRGHAYDTREHDSRTTVRDEEVEEAPIPIAAGHARVLHLRPIVLGQGSSMIVELPFGMKGSRGAIPIASGRPEVGDKGRGHAYDESMIAEPPHRSRPRIPMNRRIAFGMCVAEPPLKAQNTSGRAAAQDLEDQNRRIAFGMCVAEPPLKAQNTSGRAAAQDLENQNRRIAFGMCVAESPLKAQNTSGPESPNRLRDVCGRVAAQGPEYQWSSCCSRPRKPESPNRLRDVCGRVAAQGPEYQWSSRRSRPRKSNRQKNGSRLCGSLESRSGCTRRTFINMTLLGDVACHLPLAKDRGPFFYKLGAPSLLLYRSLHLLSCRSLVRDGSSFNFLSASSSSSPSVTTRVAALPSSPASNPSSDAEAARALEALMWPHDQDSILDERMVGILRRRYGIPEEFNLLAAEAGQRAFDPVPKGFALTADALEAGLRLPLHPFIVSCISLWRILPSQITPNSWRYLVAFLGECHYANIVPTRNLFLSCFRLFKGSGGYFLAARPGFRVSGAPTNNKGWKKRFFFVQCQEDWGFGVRWSSRTIDNTARPKTVRVILPSSEGIRNMSEHGGGGRTKSVLSMVNCGPSTTWVLRGDHLRAPQRSLAAGSAQEKRRPRAWWTQTPAVVLAGRRHRAPPLLPSAGPGRGGGKGRRPPAMKDLLVTSGRIGSPSPGPSDPLVARWHESHPEDKVWVGGEPSASYLRGALHPDMARDLYTLPSEALIAKSAKSVLWNLHYTTPSSAKVRVQAAQLELRAARGSQRAGPAVLVARTTGADMGAGCASTAELEAPRRQAGPQKLLRTSAENRLRMEEASGLAARLTSKEAELGAAREALAAAERSRPEKDREAVDAYKKVSSVWVQGCPGGSSMSSGSVVVENPFVSCPEGSVRTFGRGLPLFL</sequence>
<gene>
    <name evidence="3" type="ORF">MUK42_35261</name>
</gene>
<evidence type="ECO:0000256" key="1">
    <source>
        <dbReference type="SAM" id="MobiDB-lite"/>
    </source>
</evidence>
<feature type="region of interest" description="Disordered" evidence="1">
    <location>
        <begin position="1012"/>
        <end position="1039"/>
    </location>
</feature>
<feature type="region of interest" description="Disordered" evidence="1">
    <location>
        <begin position="355"/>
        <end position="415"/>
    </location>
</feature>
<feature type="domain" description="Transposase (putative) gypsy type" evidence="2">
    <location>
        <begin position="814"/>
        <end position="876"/>
    </location>
</feature>
<evidence type="ECO:0000259" key="2">
    <source>
        <dbReference type="Pfam" id="PF04195"/>
    </source>
</evidence>
<proteinExistence type="predicted"/>
<feature type="region of interest" description="Disordered" evidence="1">
    <location>
        <begin position="59"/>
        <end position="81"/>
    </location>
</feature>
<dbReference type="Proteomes" id="UP001055439">
    <property type="component" value="Chromosome 1"/>
</dbReference>
<dbReference type="EMBL" id="CP097502">
    <property type="protein sequence ID" value="URD74217.1"/>
    <property type="molecule type" value="Genomic_DNA"/>
</dbReference>
<feature type="compositionally biased region" description="Basic residues" evidence="1">
    <location>
        <begin position="639"/>
        <end position="648"/>
    </location>
</feature>
<reference evidence="3" key="1">
    <citation type="submission" date="2022-05" db="EMBL/GenBank/DDBJ databases">
        <title>The Musa troglodytarum L. genome provides insights into the mechanism of non-climacteric behaviour and enrichment of carotenoids.</title>
        <authorList>
            <person name="Wang J."/>
        </authorList>
    </citation>
    <scope>NUCLEOTIDE SEQUENCE</scope>
    <source>
        <tissue evidence="3">Leaf</tissue>
    </source>
</reference>
<evidence type="ECO:0000313" key="4">
    <source>
        <dbReference type="Proteomes" id="UP001055439"/>
    </source>
</evidence>
<protein>
    <submittedName>
        <fullName evidence="3">Gypsy type transposon</fullName>
    </submittedName>
</protein>
<dbReference type="InterPro" id="IPR007321">
    <property type="entry name" value="Transposase_28"/>
</dbReference>
<dbReference type="OrthoDB" id="671678at2759"/>
<name>A0A9E7ED23_9LILI</name>
<evidence type="ECO:0000313" key="3">
    <source>
        <dbReference type="EMBL" id="URD74217.1"/>
    </source>
</evidence>
<dbReference type="AlphaFoldDB" id="A0A9E7ED23"/>